<comment type="caution">
    <text evidence="1">The sequence shown here is derived from an EMBL/GenBank/DDBJ whole genome shotgun (WGS) entry which is preliminary data.</text>
</comment>
<evidence type="ECO:0000313" key="2">
    <source>
        <dbReference type="Proteomes" id="UP000661691"/>
    </source>
</evidence>
<gene>
    <name evidence="1" type="ORF">IC620_14855</name>
</gene>
<protein>
    <submittedName>
        <fullName evidence="1">Spore coat protein GerQ</fullName>
    </submittedName>
</protein>
<reference evidence="1" key="1">
    <citation type="submission" date="2020-09" db="EMBL/GenBank/DDBJ databases">
        <title>A novel bacterium of genus Hazenella, isolated from South China Sea.</title>
        <authorList>
            <person name="Huang H."/>
            <person name="Mo K."/>
            <person name="Hu Y."/>
        </authorList>
    </citation>
    <scope>NUCLEOTIDE SEQUENCE</scope>
    <source>
        <strain evidence="1">IB182357</strain>
    </source>
</reference>
<keyword evidence="2" id="KW-1185">Reference proteome</keyword>
<accession>A0A926N6W1</accession>
<sequence>MYGYYPYQQNMAGGGVSQRVERRFSEELLEANVGRKIAAYMTYDSSDQWRDKVFSGTLRQVGRDYFVINDESTGQDVLLLNINISYIVFIGQQARLAPQ</sequence>
<dbReference type="Pfam" id="PF09671">
    <property type="entry name" value="Spore_GerQ"/>
    <property type="match status" value="1"/>
</dbReference>
<organism evidence="1 2">
    <name type="scientific">Polycladospora coralii</name>
    <dbReference type="NCBI Taxonomy" id="2771432"/>
    <lineage>
        <taxon>Bacteria</taxon>
        <taxon>Bacillati</taxon>
        <taxon>Bacillota</taxon>
        <taxon>Bacilli</taxon>
        <taxon>Bacillales</taxon>
        <taxon>Thermoactinomycetaceae</taxon>
        <taxon>Polycladospora</taxon>
    </lineage>
</organism>
<dbReference type="InterPro" id="IPR014099">
    <property type="entry name" value="Spore_coat_GerQ"/>
</dbReference>
<dbReference type="RefSeq" id="WP_191138846.1">
    <property type="nucleotide sequence ID" value="NZ_JACXAG020000001.1"/>
</dbReference>
<name>A0A926N6W1_9BACL</name>
<dbReference type="EMBL" id="JACXAH010000030">
    <property type="protein sequence ID" value="MBD1373624.1"/>
    <property type="molecule type" value="Genomic_DNA"/>
</dbReference>
<evidence type="ECO:0000313" key="1">
    <source>
        <dbReference type="EMBL" id="MBD1373624.1"/>
    </source>
</evidence>
<keyword evidence="1" id="KW-0946">Virion</keyword>
<proteinExistence type="predicted"/>
<dbReference type="AlphaFoldDB" id="A0A926N6W1"/>
<keyword evidence="1" id="KW-0167">Capsid protein</keyword>
<dbReference type="Proteomes" id="UP000661691">
    <property type="component" value="Unassembled WGS sequence"/>
</dbReference>